<keyword evidence="3" id="KW-1185">Reference proteome</keyword>
<feature type="compositionally biased region" description="Basic and acidic residues" evidence="1">
    <location>
        <begin position="102"/>
        <end position="120"/>
    </location>
</feature>
<sequence>MTETRSPEVQGDSATPETKIACHKGGAPGGAVESHAAAGFGPQSLKTWKGGLAAKTCGGLPLIGEDNQETREEPGTHQQPRGQGGEFGVRGWSSRHFLSPRRTSECEEWARGTRGEEKED</sequence>
<dbReference type="EMBL" id="JANPWB010000003">
    <property type="protein sequence ID" value="KAJ1202686.1"/>
    <property type="molecule type" value="Genomic_DNA"/>
</dbReference>
<organism evidence="2 3">
    <name type="scientific">Pleurodeles waltl</name>
    <name type="common">Iberian ribbed newt</name>
    <dbReference type="NCBI Taxonomy" id="8319"/>
    <lineage>
        <taxon>Eukaryota</taxon>
        <taxon>Metazoa</taxon>
        <taxon>Chordata</taxon>
        <taxon>Craniata</taxon>
        <taxon>Vertebrata</taxon>
        <taxon>Euteleostomi</taxon>
        <taxon>Amphibia</taxon>
        <taxon>Batrachia</taxon>
        <taxon>Caudata</taxon>
        <taxon>Salamandroidea</taxon>
        <taxon>Salamandridae</taxon>
        <taxon>Pleurodelinae</taxon>
        <taxon>Pleurodeles</taxon>
    </lineage>
</organism>
<feature type="region of interest" description="Disordered" evidence="1">
    <location>
        <begin position="1"/>
        <end position="35"/>
    </location>
</feature>
<name>A0AAV7VP88_PLEWA</name>
<protein>
    <submittedName>
        <fullName evidence="2">Uncharacterized protein</fullName>
    </submittedName>
</protein>
<reference evidence="2" key="1">
    <citation type="journal article" date="2022" name="bioRxiv">
        <title>Sequencing and chromosome-scale assembly of the giantPleurodeles waltlgenome.</title>
        <authorList>
            <person name="Brown T."/>
            <person name="Elewa A."/>
            <person name="Iarovenko S."/>
            <person name="Subramanian E."/>
            <person name="Araus A.J."/>
            <person name="Petzold A."/>
            <person name="Susuki M."/>
            <person name="Suzuki K.-i.T."/>
            <person name="Hayashi T."/>
            <person name="Toyoda A."/>
            <person name="Oliveira C."/>
            <person name="Osipova E."/>
            <person name="Leigh N.D."/>
            <person name="Simon A."/>
            <person name="Yun M.H."/>
        </authorList>
    </citation>
    <scope>NUCLEOTIDE SEQUENCE</scope>
    <source>
        <strain evidence="2">20211129_DDA</strain>
        <tissue evidence="2">Liver</tissue>
    </source>
</reference>
<gene>
    <name evidence="2" type="ORF">NDU88_006483</name>
</gene>
<evidence type="ECO:0000256" key="1">
    <source>
        <dbReference type="SAM" id="MobiDB-lite"/>
    </source>
</evidence>
<evidence type="ECO:0000313" key="2">
    <source>
        <dbReference type="EMBL" id="KAJ1202686.1"/>
    </source>
</evidence>
<accession>A0AAV7VP88</accession>
<dbReference type="Proteomes" id="UP001066276">
    <property type="component" value="Chromosome 2_1"/>
</dbReference>
<proteinExistence type="predicted"/>
<comment type="caution">
    <text evidence="2">The sequence shown here is derived from an EMBL/GenBank/DDBJ whole genome shotgun (WGS) entry which is preliminary data.</text>
</comment>
<feature type="region of interest" description="Disordered" evidence="1">
    <location>
        <begin position="61"/>
        <end position="120"/>
    </location>
</feature>
<dbReference type="AlphaFoldDB" id="A0AAV7VP88"/>
<evidence type="ECO:0000313" key="3">
    <source>
        <dbReference type="Proteomes" id="UP001066276"/>
    </source>
</evidence>